<keyword evidence="3" id="KW-1185">Reference proteome</keyword>
<dbReference type="KEGG" id="ssyi:EKG83_35840"/>
<proteinExistence type="predicted"/>
<accession>A0A5Q0HFQ8</accession>
<gene>
    <name evidence="2" type="ORF">EKG83_35840</name>
</gene>
<protein>
    <submittedName>
        <fullName evidence="2">Flavoprotein</fullName>
    </submittedName>
</protein>
<dbReference type="SUPFAM" id="SSF52507">
    <property type="entry name" value="Homo-oligomeric flavin-containing Cys decarboxylases, HFCD"/>
    <property type="match status" value="1"/>
</dbReference>
<dbReference type="InterPro" id="IPR003382">
    <property type="entry name" value="Flavoprotein"/>
</dbReference>
<sequence length="184" mass="19255">MPGAGASARRPVLALVASAAGGVERWLVAGLARPLAERGWRLAVTLTPTVARWLEPDLPALAATTDLPVRWTSRLPTEPKPHPVPDAYAFAPATANSIAKLALGIGDNQALTILCEGLGRRAPVVVMPQVSAEHAAHPAFDGHLDVLRSAGVLLVPDPPAVLRELERVGPFAAFTENGGNTPDR</sequence>
<dbReference type="OrthoDB" id="161343at2"/>
<evidence type="ECO:0000313" key="3">
    <source>
        <dbReference type="Proteomes" id="UP000325787"/>
    </source>
</evidence>
<dbReference type="Pfam" id="PF02441">
    <property type="entry name" value="Flavoprotein"/>
    <property type="match status" value="1"/>
</dbReference>
<reference evidence="3" key="1">
    <citation type="journal article" date="2021" name="Curr. Microbiol.">
        <title>Complete genome of nocamycin-producing strain Saccharothrix syringae NRRL B-16468 reveals the biosynthetic potential for secondary metabolites.</title>
        <authorList>
            <person name="Mo X."/>
            <person name="Yang S."/>
        </authorList>
    </citation>
    <scope>NUCLEOTIDE SEQUENCE [LARGE SCALE GENOMIC DNA]</scope>
    <source>
        <strain evidence="3">ATCC 51364 / DSM 43886 / JCM 6844 / KCTC 9398 / NBRC 14523 / NRRL B-16468 / INA 2240</strain>
    </source>
</reference>
<feature type="domain" description="Flavoprotein" evidence="1">
    <location>
        <begin position="20"/>
        <end position="156"/>
    </location>
</feature>
<dbReference type="GO" id="GO:0003824">
    <property type="term" value="F:catalytic activity"/>
    <property type="evidence" value="ECO:0007669"/>
    <property type="project" value="InterPro"/>
</dbReference>
<name>A0A5Q0HFQ8_SACSY</name>
<evidence type="ECO:0000259" key="1">
    <source>
        <dbReference type="Pfam" id="PF02441"/>
    </source>
</evidence>
<evidence type="ECO:0000313" key="2">
    <source>
        <dbReference type="EMBL" id="QFZ24713.1"/>
    </source>
</evidence>
<dbReference type="EMBL" id="CP034550">
    <property type="protein sequence ID" value="QFZ24713.1"/>
    <property type="molecule type" value="Genomic_DNA"/>
</dbReference>
<dbReference type="AlphaFoldDB" id="A0A5Q0HFQ8"/>
<dbReference type="Proteomes" id="UP000325787">
    <property type="component" value="Chromosome"/>
</dbReference>
<organism evidence="2 3">
    <name type="scientific">Saccharothrix syringae</name>
    <name type="common">Nocardiopsis syringae</name>
    <dbReference type="NCBI Taxonomy" id="103733"/>
    <lineage>
        <taxon>Bacteria</taxon>
        <taxon>Bacillati</taxon>
        <taxon>Actinomycetota</taxon>
        <taxon>Actinomycetes</taxon>
        <taxon>Pseudonocardiales</taxon>
        <taxon>Pseudonocardiaceae</taxon>
        <taxon>Saccharothrix</taxon>
    </lineage>
</organism>
<dbReference type="InterPro" id="IPR036551">
    <property type="entry name" value="Flavin_trans-like"/>
</dbReference>
<dbReference type="Gene3D" id="3.40.50.1950">
    <property type="entry name" value="Flavin prenyltransferase-like"/>
    <property type="match status" value="1"/>
</dbReference>